<sequence>MHLSTLLPSLALAAPALCKRAIVINNCDFPVWLTSTNSHASFPPKLIPSNGTWSEEQKFDGRTGQAIAITRKDQYSANPTLTFGYTFRKEVPDYYYDIGTTYGFDFENRTVTLRGEDHLPVPDITWNGAPKAQDTKRYIGLTDLVLTLCDD</sequence>
<evidence type="ECO:0000313" key="2">
    <source>
        <dbReference type="EMBL" id="PSN60961.1"/>
    </source>
</evidence>
<reference evidence="2 3" key="1">
    <citation type="journal article" date="2018" name="Front. Microbiol.">
        <title>Genome-Wide Analysis of Corynespora cassiicola Leaf Fall Disease Putative Effectors.</title>
        <authorList>
            <person name="Lopez D."/>
            <person name="Ribeiro S."/>
            <person name="Label P."/>
            <person name="Fumanal B."/>
            <person name="Venisse J.S."/>
            <person name="Kohler A."/>
            <person name="de Oliveira R.R."/>
            <person name="Labutti K."/>
            <person name="Lipzen A."/>
            <person name="Lail K."/>
            <person name="Bauer D."/>
            <person name="Ohm R.A."/>
            <person name="Barry K.W."/>
            <person name="Spatafora J."/>
            <person name="Grigoriev I.V."/>
            <person name="Martin F.M."/>
            <person name="Pujade-Renaud V."/>
        </authorList>
    </citation>
    <scope>NUCLEOTIDE SEQUENCE [LARGE SCALE GENOMIC DNA]</scope>
    <source>
        <strain evidence="2 3">Philippines</strain>
    </source>
</reference>
<proteinExistence type="predicted"/>
<keyword evidence="3" id="KW-1185">Reference proteome</keyword>
<dbReference type="Proteomes" id="UP000240883">
    <property type="component" value="Unassembled WGS sequence"/>
</dbReference>
<dbReference type="Pfam" id="PF04681">
    <property type="entry name" value="Bys1"/>
    <property type="match status" value="1"/>
</dbReference>
<dbReference type="AlphaFoldDB" id="A0A2T2N6A2"/>
<evidence type="ECO:0000256" key="1">
    <source>
        <dbReference type="SAM" id="SignalP"/>
    </source>
</evidence>
<protein>
    <submittedName>
        <fullName evidence="2">Uncharacterized protein</fullName>
    </submittedName>
</protein>
<feature type="chain" id="PRO_5015413330" evidence="1">
    <location>
        <begin position="19"/>
        <end position="151"/>
    </location>
</feature>
<gene>
    <name evidence="2" type="ORF">BS50DRAFT_593313</name>
</gene>
<dbReference type="InterPro" id="IPR006771">
    <property type="entry name" value="CetA-like"/>
</dbReference>
<keyword evidence="1" id="KW-0732">Signal</keyword>
<feature type="signal peptide" evidence="1">
    <location>
        <begin position="1"/>
        <end position="18"/>
    </location>
</feature>
<name>A0A2T2N6A2_CORCC</name>
<dbReference type="PANTHER" id="PTHR36195">
    <property type="entry name" value="DOMAIN PROTEIN, PUTATIVE (AFU_ORTHOLOGUE AFUA_5G01990)-RELATED-RELATED"/>
    <property type="match status" value="1"/>
</dbReference>
<evidence type="ECO:0000313" key="3">
    <source>
        <dbReference type="Proteomes" id="UP000240883"/>
    </source>
</evidence>
<organism evidence="2 3">
    <name type="scientific">Corynespora cassiicola Philippines</name>
    <dbReference type="NCBI Taxonomy" id="1448308"/>
    <lineage>
        <taxon>Eukaryota</taxon>
        <taxon>Fungi</taxon>
        <taxon>Dikarya</taxon>
        <taxon>Ascomycota</taxon>
        <taxon>Pezizomycotina</taxon>
        <taxon>Dothideomycetes</taxon>
        <taxon>Pleosporomycetidae</taxon>
        <taxon>Pleosporales</taxon>
        <taxon>Corynesporascaceae</taxon>
        <taxon>Corynespora</taxon>
    </lineage>
</organism>
<dbReference type="STRING" id="1448308.A0A2T2N6A2"/>
<dbReference type="EMBL" id="KZ678146">
    <property type="protein sequence ID" value="PSN60961.1"/>
    <property type="molecule type" value="Genomic_DNA"/>
</dbReference>
<dbReference type="OrthoDB" id="3682664at2759"/>
<accession>A0A2T2N6A2</accession>
<dbReference type="PANTHER" id="PTHR36195:SF4">
    <property type="entry name" value="DOMAIN PROTEIN, PUTATIVE (AFU_ORTHOLOGUE AFUA_5G01990)-RELATED"/>
    <property type="match status" value="1"/>
</dbReference>